<dbReference type="PANTHER" id="PTHR48111">
    <property type="entry name" value="REGULATOR OF RPOS"/>
    <property type="match status" value="1"/>
</dbReference>
<dbReference type="CDD" id="cd19920">
    <property type="entry name" value="REC_PA4781-like"/>
    <property type="match status" value="1"/>
</dbReference>
<keyword evidence="4" id="KW-0238">DNA-binding</keyword>
<evidence type="ECO:0000256" key="2">
    <source>
        <dbReference type="ARBA" id="ARBA00023012"/>
    </source>
</evidence>
<feature type="domain" description="Response regulatory" evidence="8">
    <location>
        <begin position="20"/>
        <end position="136"/>
    </location>
</feature>
<dbReference type="Gene3D" id="3.40.50.2300">
    <property type="match status" value="1"/>
</dbReference>
<dbReference type="PROSITE" id="PS50110">
    <property type="entry name" value="RESPONSE_REGULATORY"/>
    <property type="match status" value="1"/>
</dbReference>
<evidence type="ECO:0000313" key="9">
    <source>
        <dbReference type="EMBL" id="WQH07550.1"/>
    </source>
</evidence>
<dbReference type="SMART" id="SM00342">
    <property type="entry name" value="HTH_ARAC"/>
    <property type="match status" value="1"/>
</dbReference>
<dbReference type="Gene3D" id="1.10.10.60">
    <property type="entry name" value="Homeodomain-like"/>
    <property type="match status" value="1"/>
</dbReference>
<proteinExistence type="predicted"/>
<organism evidence="9 10">
    <name type="scientific">Duganella zoogloeoides</name>
    <dbReference type="NCBI Taxonomy" id="75659"/>
    <lineage>
        <taxon>Bacteria</taxon>
        <taxon>Pseudomonadati</taxon>
        <taxon>Pseudomonadota</taxon>
        <taxon>Betaproteobacteria</taxon>
        <taxon>Burkholderiales</taxon>
        <taxon>Oxalobacteraceae</taxon>
        <taxon>Telluria group</taxon>
        <taxon>Duganella</taxon>
    </lineage>
</organism>
<keyword evidence="1 6" id="KW-0597">Phosphoprotein</keyword>
<dbReference type="InterPro" id="IPR018062">
    <property type="entry name" value="HTH_AraC-typ_CS"/>
</dbReference>
<dbReference type="SUPFAM" id="SSF52172">
    <property type="entry name" value="CheY-like"/>
    <property type="match status" value="1"/>
</dbReference>
<dbReference type="RefSeq" id="WP_322534636.1">
    <property type="nucleotide sequence ID" value="NZ_CP140152.1"/>
</dbReference>
<evidence type="ECO:0000313" key="10">
    <source>
        <dbReference type="Proteomes" id="UP001326110"/>
    </source>
</evidence>
<dbReference type="Proteomes" id="UP001326110">
    <property type="component" value="Chromosome"/>
</dbReference>
<evidence type="ECO:0000256" key="3">
    <source>
        <dbReference type="ARBA" id="ARBA00023015"/>
    </source>
</evidence>
<dbReference type="EMBL" id="CP140152">
    <property type="protein sequence ID" value="WQH07550.1"/>
    <property type="molecule type" value="Genomic_DNA"/>
</dbReference>
<dbReference type="SUPFAM" id="SSF46689">
    <property type="entry name" value="Homeodomain-like"/>
    <property type="match status" value="2"/>
</dbReference>
<dbReference type="PANTHER" id="PTHR48111:SF1">
    <property type="entry name" value="TWO-COMPONENT RESPONSE REGULATOR ORR33"/>
    <property type="match status" value="1"/>
</dbReference>
<keyword evidence="3" id="KW-0805">Transcription regulation</keyword>
<evidence type="ECO:0000256" key="4">
    <source>
        <dbReference type="ARBA" id="ARBA00023125"/>
    </source>
</evidence>
<evidence type="ECO:0000256" key="6">
    <source>
        <dbReference type="PROSITE-ProRule" id="PRU00169"/>
    </source>
</evidence>
<dbReference type="PRINTS" id="PR00032">
    <property type="entry name" value="HTHARAC"/>
</dbReference>
<reference evidence="9 10" key="1">
    <citation type="submission" date="2023-11" db="EMBL/GenBank/DDBJ databases">
        <title>MicrobeMod: A computational toolkit for identifying prokaryotic methylation and restriction-modification with nanopore sequencing.</title>
        <authorList>
            <person name="Crits-Christoph A."/>
            <person name="Kang S.C."/>
            <person name="Lee H."/>
            <person name="Ostrov N."/>
        </authorList>
    </citation>
    <scope>NUCLEOTIDE SEQUENCE [LARGE SCALE GENOMIC DNA]</scope>
    <source>
        <strain evidence="9 10">ATCC 25935</strain>
    </source>
</reference>
<keyword evidence="2" id="KW-0902">Two-component regulatory system</keyword>
<name>A0ABZ0Y8B6_9BURK</name>
<feature type="modified residue" description="4-aspartylphosphate" evidence="6">
    <location>
        <position position="69"/>
    </location>
</feature>
<protein>
    <submittedName>
        <fullName evidence="9">Response regulator</fullName>
    </submittedName>
</protein>
<dbReference type="Pfam" id="PF12833">
    <property type="entry name" value="HTH_18"/>
    <property type="match status" value="1"/>
</dbReference>
<dbReference type="InterPro" id="IPR001789">
    <property type="entry name" value="Sig_transdc_resp-reg_receiver"/>
</dbReference>
<evidence type="ECO:0000256" key="5">
    <source>
        <dbReference type="ARBA" id="ARBA00023163"/>
    </source>
</evidence>
<evidence type="ECO:0000256" key="1">
    <source>
        <dbReference type="ARBA" id="ARBA00022553"/>
    </source>
</evidence>
<dbReference type="SMART" id="SM00448">
    <property type="entry name" value="REC"/>
    <property type="match status" value="1"/>
</dbReference>
<dbReference type="InterPro" id="IPR011006">
    <property type="entry name" value="CheY-like_superfamily"/>
</dbReference>
<accession>A0ABZ0Y8B6</accession>
<keyword evidence="10" id="KW-1185">Reference proteome</keyword>
<gene>
    <name evidence="9" type="ORF">SR858_25790</name>
</gene>
<dbReference type="Pfam" id="PF00072">
    <property type="entry name" value="Response_reg"/>
    <property type="match status" value="1"/>
</dbReference>
<dbReference type="InterPro" id="IPR039420">
    <property type="entry name" value="WalR-like"/>
</dbReference>
<dbReference type="PROSITE" id="PS00041">
    <property type="entry name" value="HTH_ARAC_FAMILY_1"/>
    <property type="match status" value="1"/>
</dbReference>
<evidence type="ECO:0000259" key="8">
    <source>
        <dbReference type="PROSITE" id="PS50110"/>
    </source>
</evidence>
<feature type="domain" description="HTH araC/xylS-type" evidence="7">
    <location>
        <begin position="186"/>
        <end position="284"/>
    </location>
</feature>
<dbReference type="InterPro" id="IPR009057">
    <property type="entry name" value="Homeodomain-like_sf"/>
</dbReference>
<dbReference type="InterPro" id="IPR018060">
    <property type="entry name" value="HTH_AraC"/>
</dbReference>
<keyword evidence="5" id="KW-0804">Transcription</keyword>
<dbReference type="PROSITE" id="PS01124">
    <property type="entry name" value="HTH_ARAC_FAMILY_2"/>
    <property type="match status" value="1"/>
</dbReference>
<sequence>MPQWERAILSVNSSEKVRPSILIVDDEREELRVLTDLLRRQFYHVRSAADGAAGYQSALAQPPDLILLDVRMPVVDGFAACRLLKADPVTRDIPVLFLSALDDPDERVAGLAMGGVDFITKPYHPAEVFARVRIHLELAGVRAAAAAAVVAAAAVIAGPAPAPTPQATPVHPDIHFHPHPDAVMTDAAMRLIDDNLAAPLTLAGIARALGTYEKRLSQAFRQQAGITVFAYLAEARMMRGRQLLVDTDMSVQQIAEQIGFRSAANFATAFREHADATPTAYRQSVRQAVGHS</sequence>
<evidence type="ECO:0000259" key="7">
    <source>
        <dbReference type="PROSITE" id="PS01124"/>
    </source>
</evidence>
<dbReference type="InterPro" id="IPR020449">
    <property type="entry name" value="Tscrpt_reg_AraC-type_HTH"/>
</dbReference>